<protein>
    <submittedName>
        <fullName evidence="2">Iron-sulfur cluster assembly scaffold protein</fullName>
    </submittedName>
</protein>
<dbReference type="InterPro" id="IPR002871">
    <property type="entry name" value="NIF_FeS_clus_asmbl_NifU_N"/>
</dbReference>
<comment type="caution">
    <text evidence="2">The sequence shown here is derived from an EMBL/GenBank/DDBJ whole genome shotgun (WGS) entry which is preliminary data.</text>
</comment>
<organism evidence="2 3">
    <name type="scientific">Candidatus Abyssobacteria bacterium SURF_17</name>
    <dbReference type="NCBI Taxonomy" id="2093361"/>
    <lineage>
        <taxon>Bacteria</taxon>
        <taxon>Pseudomonadati</taxon>
        <taxon>Candidatus Hydrogenedentota</taxon>
        <taxon>Candidatus Abyssobacteria</taxon>
    </lineage>
</organism>
<dbReference type="AlphaFoldDB" id="A0A419EX36"/>
<dbReference type="GO" id="GO:0051536">
    <property type="term" value="F:iron-sulfur cluster binding"/>
    <property type="evidence" value="ECO:0007669"/>
    <property type="project" value="InterPro"/>
</dbReference>
<proteinExistence type="predicted"/>
<evidence type="ECO:0000313" key="3">
    <source>
        <dbReference type="Proteomes" id="UP000285961"/>
    </source>
</evidence>
<feature type="domain" description="NIF system FeS cluster assembly NifU N-terminal" evidence="1">
    <location>
        <begin position="26"/>
        <end position="143"/>
    </location>
</feature>
<dbReference type="PANTHER" id="PTHR10093">
    <property type="entry name" value="IRON-SULFUR CLUSTER ASSEMBLY ENZYME NIFU HOMOLOG"/>
    <property type="match status" value="1"/>
</dbReference>
<gene>
    <name evidence="2" type="ORF">C4532_11050</name>
</gene>
<dbReference type="CDD" id="cd06664">
    <property type="entry name" value="IscU_like"/>
    <property type="match status" value="1"/>
</dbReference>
<dbReference type="Gene3D" id="3.90.1010.10">
    <property type="match status" value="1"/>
</dbReference>
<accession>A0A419EX36</accession>
<name>A0A419EX36_9BACT</name>
<dbReference type="GO" id="GO:0005506">
    <property type="term" value="F:iron ion binding"/>
    <property type="evidence" value="ECO:0007669"/>
    <property type="project" value="InterPro"/>
</dbReference>
<dbReference type="Pfam" id="PF01592">
    <property type="entry name" value="NifU_N"/>
    <property type="match status" value="1"/>
</dbReference>
<dbReference type="EMBL" id="QZKI01000083">
    <property type="protein sequence ID" value="RJP69365.1"/>
    <property type="molecule type" value="Genomic_DNA"/>
</dbReference>
<reference evidence="2 3" key="1">
    <citation type="journal article" date="2017" name="ISME J.">
        <title>Energy and carbon metabolisms in a deep terrestrial subsurface fluid microbial community.</title>
        <authorList>
            <person name="Momper L."/>
            <person name="Jungbluth S.P."/>
            <person name="Lee M.D."/>
            <person name="Amend J.P."/>
        </authorList>
    </citation>
    <scope>NUCLEOTIDE SEQUENCE [LARGE SCALE GENOMIC DNA]</scope>
    <source>
        <strain evidence="2">SURF_17</strain>
    </source>
</reference>
<evidence type="ECO:0000313" key="2">
    <source>
        <dbReference type="EMBL" id="RJP69365.1"/>
    </source>
</evidence>
<dbReference type="Proteomes" id="UP000285961">
    <property type="component" value="Unassembled WGS sequence"/>
</dbReference>
<dbReference type="GO" id="GO:0016226">
    <property type="term" value="P:iron-sulfur cluster assembly"/>
    <property type="evidence" value="ECO:0007669"/>
    <property type="project" value="InterPro"/>
</dbReference>
<evidence type="ECO:0000259" key="1">
    <source>
        <dbReference type="Pfam" id="PF01592"/>
    </source>
</evidence>
<sequence>MNEAFDAFLQELQRHILEETKRDFGEKVFERWQNPFYMGVMRDADGHAKVKGICGDSMEIFLKFDNNRVLSASFQTDGCGPTVVCGSYAAEMAFGKTPDELFEITGESILAELGGLPKAHEHCAFLAAASLHATADDYMVKQAGKRRTETAPDRT</sequence>
<dbReference type="SUPFAM" id="SSF82649">
    <property type="entry name" value="SufE/NifU"/>
    <property type="match status" value="1"/>
</dbReference>